<comment type="catalytic activity">
    <reaction evidence="4">
        <text>(S)-ureidoglycolate = urea + glyoxylate</text>
        <dbReference type="Rhea" id="RHEA:11304"/>
        <dbReference type="ChEBI" id="CHEBI:16199"/>
        <dbReference type="ChEBI" id="CHEBI:36655"/>
        <dbReference type="ChEBI" id="CHEBI:57296"/>
        <dbReference type="EC" id="4.3.2.3"/>
    </reaction>
</comment>
<dbReference type="GO" id="GO:0004848">
    <property type="term" value="F:ureidoglycolate hydrolase activity"/>
    <property type="evidence" value="ECO:0007669"/>
    <property type="project" value="InterPro"/>
</dbReference>
<evidence type="ECO:0000313" key="5">
    <source>
        <dbReference type="EMBL" id="KGK36375.1"/>
    </source>
</evidence>
<dbReference type="EMBL" id="JQFK01000076">
    <property type="protein sequence ID" value="KGK36375.1"/>
    <property type="molecule type" value="Genomic_DNA"/>
</dbReference>
<comment type="caution">
    <text evidence="5">The sequence shown here is derived from an EMBL/GenBank/DDBJ whole genome shotgun (WGS) entry which is preliminary data.</text>
</comment>
<keyword evidence="3" id="KW-0456">Lyase</keyword>
<dbReference type="Gene3D" id="2.60.120.480">
    <property type="entry name" value="Ureidoglycolate hydrolase"/>
    <property type="match status" value="1"/>
</dbReference>
<dbReference type="SUPFAM" id="SSF51182">
    <property type="entry name" value="RmlC-like cupins"/>
    <property type="match status" value="1"/>
</dbReference>
<name>A0A099NUW5_PICKU</name>
<evidence type="ECO:0000313" key="6">
    <source>
        <dbReference type="Proteomes" id="UP000029867"/>
    </source>
</evidence>
<dbReference type="InterPro" id="IPR011051">
    <property type="entry name" value="RmlC_Cupin_sf"/>
</dbReference>
<dbReference type="PANTHER" id="PTHR21221">
    <property type="entry name" value="UREIDOGLYCOLATE HYDROLASE"/>
    <property type="match status" value="1"/>
</dbReference>
<evidence type="ECO:0000256" key="3">
    <source>
        <dbReference type="ARBA" id="ARBA00023239"/>
    </source>
</evidence>
<keyword evidence="2" id="KW-0659">Purine metabolism</keyword>
<gene>
    <name evidence="5" type="ORF">JL09_g4468</name>
</gene>
<evidence type="ECO:0000256" key="2">
    <source>
        <dbReference type="ARBA" id="ARBA00022631"/>
    </source>
</evidence>
<dbReference type="CDD" id="cd20298">
    <property type="entry name" value="cupin_UAH"/>
    <property type="match status" value="1"/>
</dbReference>
<dbReference type="HOGENOM" id="CLU_070848_0_1_1"/>
<dbReference type="AlphaFoldDB" id="A0A099NUW5"/>
<proteinExistence type="predicted"/>
<dbReference type="PANTHER" id="PTHR21221:SF1">
    <property type="entry name" value="UREIDOGLYCOLATE LYASE"/>
    <property type="match status" value="1"/>
</dbReference>
<dbReference type="GO" id="GO:0050385">
    <property type="term" value="F:ureidoglycolate lyase activity"/>
    <property type="evidence" value="ECO:0007669"/>
    <property type="project" value="UniProtKB-EC"/>
</dbReference>
<dbReference type="GO" id="GO:0000256">
    <property type="term" value="P:allantoin catabolic process"/>
    <property type="evidence" value="ECO:0007669"/>
    <property type="project" value="InterPro"/>
</dbReference>
<sequence length="225" mass="25370">MLYETWELLIWKSCDGLLPALQRMVKLLDVDTSEYNCTIKAKRSYDGYERYGVAMNADHLKGTVSTDEANQGSALKLIKVAPCINEYEKAPSGHDATTNWNIFRSCVIPEKWMTDESGYKVYNLTVLEQHPYTTQTFVPMGRGADEDAYVVNVAPDKNGLPDFENVEAFIFKGNTAVTYNIGVWHSPMVVLGKTTDFCVVTNENDVPRENCVEVFYNPGIKIQVE</sequence>
<dbReference type="Pfam" id="PF04115">
    <property type="entry name" value="Ureidogly_lyase"/>
    <property type="match status" value="1"/>
</dbReference>
<dbReference type="InterPro" id="IPR047233">
    <property type="entry name" value="UAH_cupin"/>
</dbReference>
<protein>
    <recommendedName>
        <fullName evidence="7">Ureidoglycolate lyase</fullName>
    </recommendedName>
</protein>
<dbReference type="eggNOG" id="ENOG502S1JQ">
    <property type="taxonomic scope" value="Eukaryota"/>
</dbReference>
<evidence type="ECO:0000256" key="1">
    <source>
        <dbReference type="ARBA" id="ARBA00011738"/>
    </source>
</evidence>
<dbReference type="VEuPathDB" id="FungiDB:C5L36_0D04900"/>
<dbReference type="GO" id="GO:0006144">
    <property type="term" value="P:purine nucleobase metabolic process"/>
    <property type="evidence" value="ECO:0007669"/>
    <property type="project" value="UniProtKB-KW"/>
</dbReference>
<evidence type="ECO:0008006" key="7">
    <source>
        <dbReference type="Google" id="ProtNLM"/>
    </source>
</evidence>
<comment type="subunit">
    <text evidence="1">Homodimer.</text>
</comment>
<organism evidence="5 6">
    <name type="scientific">Pichia kudriavzevii</name>
    <name type="common">Yeast</name>
    <name type="synonym">Issatchenkia orientalis</name>
    <dbReference type="NCBI Taxonomy" id="4909"/>
    <lineage>
        <taxon>Eukaryota</taxon>
        <taxon>Fungi</taxon>
        <taxon>Dikarya</taxon>
        <taxon>Ascomycota</taxon>
        <taxon>Saccharomycotina</taxon>
        <taxon>Pichiomycetes</taxon>
        <taxon>Pichiales</taxon>
        <taxon>Pichiaceae</taxon>
        <taxon>Pichia</taxon>
    </lineage>
</organism>
<accession>A0A099NUW5</accession>
<dbReference type="Proteomes" id="UP000029867">
    <property type="component" value="Unassembled WGS sequence"/>
</dbReference>
<dbReference type="InterPro" id="IPR024060">
    <property type="entry name" value="Ureidoglycolate_lyase_dom_sf"/>
</dbReference>
<reference evidence="6" key="1">
    <citation type="journal article" date="2014" name="Microb. Cell Fact.">
        <title>Exploiting Issatchenkia orientalis SD108 for succinic acid production.</title>
        <authorList>
            <person name="Xiao H."/>
            <person name="Shao Z."/>
            <person name="Jiang Y."/>
            <person name="Dole S."/>
            <person name="Zhao H."/>
        </authorList>
    </citation>
    <scope>NUCLEOTIDE SEQUENCE [LARGE SCALE GENOMIC DNA]</scope>
    <source>
        <strain evidence="6">SD108</strain>
    </source>
</reference>
<evidence type="ECO:0000256" key="4">
    <source>
        <dbReference type="ARBA" id="ARBA00047684"/>
    </source>
</evidence>
<dbReference type="InterPro" id="IPR007247">
    <property type="entry name" value="Ureidogly_lyase"/>
</dbReference>